<organism evidence="2 3">
    <name type="scientific">Ensifer oleiphilus</name>
    <dbReference type="NCBI Taxonomy" id="2742698"/>
    <lineage>
        <taxon>Bacteria</taxon>
        <taxon>Pseudomonadati</taxon>
        <taxon>Pseudomonadota</taxon>
        <taxon>Alphaproteobacteria</taxon>
        <taxon>Hyphomicrobiales</taxon>
        <taxon>Rhizobiaceae</taxon>
        <taxon>Sinorhizobium/Ensifer group</taxon>
        <taxon>Ensifer</taxon>
    </lineage>
</organism>
<dbReference type="InterPro" id="IPR008893">
    <property type="entry name" value="WGR_domain"/>
</dbReference>
<dbReference type="Proteomes" id="UP000520198">
    <property type="component" value="Unassembled WGS sequence"/>
</dbReference>
<gene>
    <name evidence="2" type="ORF">HT585_28950</name>
</gene>
<dbReference type="InterPro" id="IPR049809">
    <property type="entry name" value="YehF/YfeS-like_WGR"/>
</dbReference>
<dbReference type="AlphaFoldDB" id="A0A7Y6UQV2"/>
<dbReference type="CDD" id="cd07996">
    <property type="entry name" value="WGR_MMR_like"/>
    <property type="match status" value="1"/>
</dbReference>
<proteinExistence type="predicted"/>
<dbReference type="InterPro" id="IPR036930">
    <property type="entry name" value="WGR_dom_sf"/>
</dbReference>
<keyword evidence="3" id="KW-1185">Reference proteome</keyword>
<dbReference type="Gene3D" id="2.20.140.10">
    <property type="entry name" value="WGR domain"/>
    <property type="match status" value="1"/>
</dbReference>
<evidence type="ECO:0000313" key="3">
    <source>
        <dbReference type="Proteomes" id="UP000520198"/>
    </source>
</evidence>
<dbReference type="SMART" id="SM00773">
    <property type="entry name" value="WGR"/>
    <property type="match status" value="1"/>
</dbReference>
<dbReference type="SUPFAM" id="SSF142921">
    <property type="entry name" value="WGR domain-like"/>
    <property type="match status" value="1"/>
</dbReference>
<evidence type="ECO:0000313" key="2">
    <source>
        <dbReference type="EMBL" id="NVD42900.1"/>
    </source>
</evidence>
<protein>
    <submittedName>
        <fullName evidence="2">WGR domain-containing protein</fullName>
    </submittedName>
</protein>
<sequence length="104" mass="11428">MTQPCSSLYLQRIDPSRNMARYYALSIQRNLFGEICLIRSWGRVGTLGQQLSHHFASETEAVALLHVFARQKTAKGYVSTASLGRSTLCSDIRGVALPVAQSVA</sequence>
<accession>A0A7Y6UQV2</accession>
<reference evidence="2 3" key="1">
    <citation type="submission" date="2020-06" db="EMBL/GenBank/DDBJ databases">
        <authorList>
            <person name="Grouzdev D.S."/>
        </authorList>
    </citation>
    <scope>NUCLEOTIDE SEQUENCE [LARGE SCALE GENOMIC DNA]</scope>
    <source>
        <strain evidence="2 3">HO-A22</strain>
    </source>
</reference>
<evidence type="ECO:0000259" key="1">
    <source>
        <dbReference type="PROSITE" id="PS51977"/>
    </source>
</evidence>
<feature type="domain" description="WGR" evidence="1">
    <location>
        <begin position="1"/>
        <end position="90"/>
    </location>
</feature>
<dbReference type="PROSITE" id="PS51977">
    <property type="entry name" value="WGR"/>
    <property type="match status" value="1"/>
</dbReference>
<comment type="caution">
    <text evidence="2">The sequence shown here is derived from an EMBL/GenBank/DDBJ whole genome shotgun (WGS) entry which is preliminary data.</text>
</comment>
<name>A0A7Y6UQV2_9HYPH</name>
<dbReference type="EMBL" id="JABWDU010000011">
    <property type="protein sequence ID" value="NVD42900.1"/>
    <property type="molecule type" value="Genomic_DNA"/>
</dbReference>
<dbReference type="Pfam" id="PF05406">
    <property type="entry name" value="WGR"/>
    <property type="match status" value="1"/>
</dbReference>